<protein>
    <submittedName>
        <fullName evidence="1">Response regulator receiver</fullName>
    </submittedName>
</protein>
<comment type="caution">
    <text evidence="1">The sequence shown here is derived from an EMBL/GenBank/DDBJ whole genome shotgun (WGS) entry which is preliminary data.</text>
</comment>
<evidence type="ECO:0000313" key="1">
    <source>
        <dbReference type="EMBL" id="EPR36069.1"/>
    </source>
</evidence>
<keyword evidence="2" id="KW-1185">Reference proteome</keyword>
<dbReference type="InterPro" id="IPR011006">
    <property type="entry name" value="CheY-like_superfamily"/>
</dbReference>
<dbReference type="AlphaFoldDB" id="S7UPU4"/>
<accession>S7UPU4</accession>
<reference evidence="1 2" key="1">
    <citation type="journal article" date="2013" name="Genome Announc.">
        <title>Draft genome sequences for three mercury-methylating, sulfate-reducing bacteria.</title>
        <authorList>
            <person name="Brown S.D."/>
            <person name="Hurt R.A.Jr."/>
            <person name="Gilmour C.C."/>
            <person name="Elias D.A."/>
        </authorList>
    </citation>
    <scope>NUCLEOTIDE SEQUENCE [LARGE SCALE GENOMIC DNA]</scope>
    <source>
        <strain evidence="1 2">DSM 2059</strain>
    </source>
</reference>
<evidence type="ECO:0000313" key="2">
    <source>
        <dbReference type="Proteomes" id="UP000014977"/>
    </source>
</evidence>
<dbReference type="Proteomes" id="UP000014977">
    <property type="component" value="Unassembled WGS sequence"/>
</dbReference>
<sequence>MNISCTHCRKTLRVPDDRIPLDKAFSLVCPGCGRRFAVDPVMPEDFEADETIPLPEGAAAAATNDAPDGGVPDNSFQFLAQGARTAMLCTHTPPLLSHVRKTVEAAGYHALETGTPRDALRQMRSHDFDLVIIDELFGTRDPEMNNVLKYVSQLTMDSRRGMFVVLVSSRFSTGDPMQAFHKSVNLIVNTADVDRMAPLLKRGLDEHEAFYRVFNQEYERINGTL</sequence>
<name>S7UPU4_DESML</name>
<dbReference type="EMBL" id="ATHJ01000105">
    <property type="protein sequence ID" value="EPR36069.1"/>
    <property type="molecule type" value="Genomic_DNA"/>
</dbReference>
<dbReference type="SUPFAM" id="SSF52172">
    <property type="entry name" value="CheY-like"/>
    <property type="match status" value="1"/>
</dbReference>
<dbReference type="RefSeq" id="WP_020877885.1">
    <property type="nucleotide sequence ID" value="NZ_ATHJ01000105.1"/>
</dbReference>
<dbReference type="STRING" id="897.B2D07_16545"/>
<dbReference type="Gene3D" id="3.40.50.2300">
    <property type="match status" value="1"/>
</dbReference>
<dbReference type="OrthoDB" id="5432773at2"/>
<organism evidence="1 2">
    <name type="scientific">Desulfococcus multivorans DSM 2059</name>
    <dbReference type="NCBI Taxonomy" id="1121405"/>
    <lineage>
        <taxon>Bacteria</taxon>
        <taxon>Pseudomonadati</taxon>
        <taxon>Thermodesulfobacteriota</taxon>
        <taxon>Desulfobacteria</taxon>
        <taxon>Desulfobacterales</taxon>
        <taxon>Desulfococcaceae</taxon>
        <taxon>Desulfococcus</taxon>
    </lineage>
</organism>
<proteinExistence type="predicted"/>
<gene>
    <name evidence="1" type="ORF">dsmv_0774</name>
</gene>
<dbReference type="eggNOG" id="COG0784">
    <property type="taxonomic scope" value="Bacteria"/>
</dbReference>